<evidence type="ECO:0000256" key="1">
    <source>
        <dbReference type="SAM" id="MobiDB-lite"/>
    </source>
</evidence>
<sequence length="58" mass="6089">MNSQDTLEVQQSAQREGMGSHRHSSRGNAQAIDAAADVDDLGNHLRGAANSRNGNKGS</sequence>
<dbReference type="RefSeq" id="WP_169465978.1">
    <property type="nucleotide sequence ID" value="NZ_JABBGG010000006.1"/>
</dbReference>
<evidence type="ECO:0000313" key="3">
    <source>
        <dbReference type="Proteomes" id="UP000583752"/>
    </source>
</evidence>
<feature type="compositionally biased region" description="Polar residues" evidence="1">
    <location>
        <begin position="1"/>
        <end position="14"/>
    </location>
</feature>
<dbReference type="Proteomes" id="UP000583752">
    <property type="component" value="Unassembled WGS sequence"/>
</dbReference>
<organism evidence="2 3">
    <name type="scientific">Massilia polaris</name>
    <dbReference type="NCBI Taxonomy" id="2728846"/>
    <lineage>
        <taxon>Bacteria</taxon>
        <taxon>Pseudomonadati</taxon>
        <taxon>Pseudomonadota</taxon>
        <taxon>Betaproteobacteria</taxon>
        <taxon>Burkholderiales</taxon>
        <taxon>Oxalobacteraceae</taxon>
        <taxon>Telluria group</taxon>
        <taxon>Massilia</taxon>
    </lineage>
</organism>
<reference evidence="2 3" key="1">
    <citation type="submission" date="2020-04" db="EMBL/GenBank/DDBJ databases">
        <title>Massilia sp. RP-1-19 isolated from soil.</title>
        <authorList>
            <person name="Dahal R.H."/>
        </authorList>
    </citation>
    <scope>NUCLEOTIDE SEQUENCE [LARGE SCALE GENOMIC DNA]</scope>
    <source>
        <strain evidence="2 3">RP-1-19</strain>
    </source>
</reference>
<gene>
    <name evidence="2" type="ORF">HHL21_11670</name>
</gene>
<feature type="region of interest" description="Disordered" evidence="1">
    <location>
        <begin position="1"/>
        <end position="38"/>
    </location>
</feature>
<dbReference type="AlphaFoldDB" id="A0A848HIN0"/>
<accession>A0A848HIN0</accession>
<dbReference type="EMBL" id="JABBGG010000006">
    <property type="protein sequence ID" value="NML61726.1"/>
    <property type="molecule type" value="Genomic_DNA"/>
</dbReference>
<protein>
    <submittedName>
        <fullName evidence="2">Uncharacterized protein</fullName>
    </submittedName>
</protein>
<comment type="caution">
    <text evidence="2">The sequence shown here is derived from an EMBL/GenBank/DDBJ whole genome shotgun (WGS) entry which is preliminary data.</text>
</comment>
<proteinExistence type="predicted"/>
<evidence type="ECO:0000313" key="2">
    <source>
        <dbReference type="EMBL" id="NML61726.1"/>
    </source>
</evidence>
<keyword evidence="3" id="KW-1185">Reference proteome</keyword>
<name>A0A848HIN0_9BURK</name>